<gene>
    <name evidence="3" type="ORF">BASA50_009338</name>
</gene>
<sequence length="310" mass="34630">MYGPQMPPGHSKHPPTSSTVGNESDSETDDNVFGPSLPPGLATARTLPVEQPSASRKRRAMGPTMPPPGLALGSDTHTNSGSRGSHWQSHGDDDDDDHYGPLPLNISSEEIRERERVERIQEIEARLGRTGDMHAPITKKETPGKKSDHKDGAIQREDWMTVPPEAMRLESGPQMASRQFSATVKERTVDQTLWTESPGERAKRILGSKDKKQKSAIPDDPPRIPSVEEQETSEFIARHNAVHRPKSLLQDFTLDYVKSSKFDDDDASKRMFDRDKDVVSRRIDAKSRKRLLDDAQKLDSKFSSGKQSYL</sequence>
<reference evidence="3 4" key="1">
    <citation type="submission" date="2021-02" db="EMBL/GenBank/DDBJ databases">
        <title>Variation within the Batrachochytrium salamandrivorans European outbreak.</title>
        <authorList>
            <person name="Kelly M."/>
            <person name="Pasmans F."/>
            <person name="Shea T.P."/>
            <person name="Munoz J.F."/>
            <person name="Carranza S."/>
            <person name="Cuomo C.A."/>
            <person name="Martel A."/>
        </authorList>
    </citation>
    <scope>NUCLEOTIDE SEQUENCE [LARGE SCALE GENOMIC DNA]</scope>
    <source>
        <strain evidence="3 4">AMFP18/2</strain>
    </source>
</reference>
<feature type="compositionally biased region" description="Basic and acidic residues" evidence="1">
    <location>
        <begin position="109"/>
        <end position="159"/>
    </location>
</feature>
<dbReference type="Pfam" id="PF12572">
    <property type="entry name" value="DUF3752"/>
    <property type="match status" value="1"/>
</dbReference>
<keyword evidence="4" id="KW-1185">Reference proteome</keyword>
<dbReference type="Proteomes" id="UP001648503">
    <property type="component" value="Unassembled WGS sequence"/>
</dbReference>
<dbReference type="InterPro" id="IPR022226">
    <property type="entry name" value="DUF3752"/>
</dbReference>
<organism evidence="3 4">
    <name type="scientific">Batrachochytrium salamandrivorans</name>
    <dbReference type="NCBI Taxonomy" id="1357716"/>
    <lineage>
        <taxon>Eukaryota</taxon>
        <taxon>Fungi</taxon>
        <taxon>Fungi incertae sedis</taxon>
        <taxon>Chytridiomycota</taxon>
        <taxon>Chytridiomycota incertae sedis</taxon>
        <taxon>Chytridiomycetes</taxon>
        <taxon>Rhizophydiales</taxon>
        <taxon>Rhizophydiales incertae sedis</taxon>
        <taxon>Batrachochytrium</taxon>
    </lineage>
</organism>
<comment type="caution">
    <text evidence="3">The sequence shown here is derived from an EMBL/GenBank/DDBJ whole genome shotgun (WGS) entry which is preliminary data.</text>
</comment>
<protein>
    <recommendedName>
        <fullName evidence="2">DUF3752 domain-containing protein</fullName>
    </recommendedName>
</protein>
<evidence type="ECO:0000313" key="4">
    <source>
        <dbReference type="Proteomes" id="UP001648503"/>
    </source>
</evidence>
<proteinExistence type="predicted"/>
<dbReference type="PANTHER" id="PTHR46370">
    <property type="entry name" value="GPALPP MOTIFS-CONTAINING PROTEIN 1"/>
    <property type="match status" value="1"/>
</dbReference>
<feature type="compositionally biased region" description="Polar residues" evidence="1">
    <location>
        <begin position="14"/>
        <end position="23"/>
    </location>
</feature>
<dbReference type="EMBL" id="JAFCIX010000433">
    <property type="protein sequence ID" value="KAH6590363.1"/>
    <property type="molecule type" value="Genomic_DNA"/>
</dbReference>
<feature type="compositionally biased region" description="Basic and acidic residues" evidence="1">
    <location>
        <begin position="198"/>
        <end position="210"/>
    </location>
</feature>
<accession>A0ABQ8F1C9</accession>
<feature type="compositionally biased region" description="Polar residues" evidence="1">
    <location>
        <begin position="75"/>
        <end position="88"/>
    </location>
</feature>
<evidence type="ECO:0000313" key="3">
    <source>
        <dbReference type="EMBL" id="KAH6590363.1"/>
    </source>
</evidence>
<feature type="domain" description="DUF3752" evidence="2">
    <location>
        <begin position="163"/>
        <end position="303"/>
    </location>
</feature>
<dbReference type="PANTHER" id="PTHR46370:SF1">
    <property type="entry name" value="GPALPP MOTIFS-CONTAINING PROTEIN 1"/>
    <property type="match status" value="1"/>
</dbReference>
<feature type="region of interest" description="Disordered" evidence="1">
    <location>
        <begin position="1"/>
        <end position="232"/>
    </location>
</feature>
<dbReference type="InterPro" id="IPR046331">
    <property type="entry name" value="GPAM1-like"/>
</dbReference>
<evidence type="ECO:0000259" key="2">
    <source>
        <dbReference type="Pfam" id="PF12572"/>
    </source>
</evidence>
<name>A0ABQ8F1C9_9FUNG</name>
<evidence type="ECO:0000256" key="1">
    <source>
        <dbReference type="SAM" id="MobiDB-lite"/>
    </source>
</evidence>